<comment type="subcellular location">
    <subcellularLocation>
        <location evidence="1">Nucleus</location>
    </subcellularLocation>
</comment>
<dbReference type="GO" id="GO:0003682">
    <property type="term" value="F:chromatin binding"/>
    <property type="evidence" value="ECO:0007669"/>
    <property type="project" value="TreeGrafter"/>
</dbReference>
<evidence type="ECO:0000256" key="1">
    <source>
        <dbReference type="ARBA" id="ARBA00004123"/>
    </source>
</evidence>
<evidence type="ECO:0000313" key="8">
    <source>
        <dbReference type="EMBL" id="KAF1002220.1"/>
    </source>
</evidence>
<evidence type="ECO:0000256" key="7">
    <source>
        <dbReference type="ARBA" id="ARBA00023306"/>
    </source>
</evidence>
<accession>A0A6L5B9L5</accession>
<dbReference type="EMBL" id="WRXP01001525">
    <property type="protein sequence ID" value="KAF1002220.1"/>
    <property type="molecule type" value="Genomic_DNA"/>
</dbReference>
<proteinExistence type="inferred from homology"/>
<dbReference type="GO" id="GO:0000077">
    <property type="term" value="P:DNA damage checkpoint signaling"/>
    <property type="evidence" value="ECO:0007669"/>
    <property type="project" value="TreeGrafter"/>
</dbReference>
<dbReference type="AlphaFoldDB" id="A0A6L5B9L5"/>
<evidence type="ECO:0008006" key="10">
    <source>
        <dbReference type="Google" id="ProtNLM"/>
    </source>
</evidence>
<dbReference type="GO" id="GO:0005634">
    <property type="term" value="C:nucleus"/>
    <property type="evidence" value="ECO:0007669"/>
    <property type="project" value="UniProtKB-SubCell"/>
</dbReference>
<evidence type="ECO:0000256" key="3">
    <source>
        <dbReference type="ARBA" id="ARBA00022741"/>
    </source>
</evidence>
<organism evidence="8 9">
    <name type="scientific">Apium graveolens</name>
    <name type="common">Celery</name>
    <dbReference type="NCBI Taxonomy" id="4045"/>
    <lineage>
        <taxon>Eukaryota</taxon>
        <taxon>Viridiplantae</taxon>
        <taxon>Streptophyta</taxon>
        <taxon>Embryophyta</taxon>
        <taxon>Tracheophyta</taxon>
        <taxon>Spermatophyta</taxon>
        <taxon>Magnoliopsida</taxon>
        <taxon>eudicotyledons</taxon>
        <taxon>Gunneridae</taxon>
        <taxon>Pentapetalae</taxon>
        <taxon>asterids</taxon>
        <taxon>campanulids</taxon>
        <taxon>Apiales</taxon>
        <taxon>Apiaceae</taxon>
        <taxon>Apioideae</taxon>
        <taxon>apioid superclade</taxon>
        <taxon>Apieae</taxon>
        <taxon>Apium</taxon>
    </lineage>
</organism>
<dbReference type="PANTHER" id="PTHR12172">
    <property type="entry name" value="CELL CYCLE CHECKPOINT PROTEIN RAD17"/>
    <property type="match status" value="1"/>
</dbReference>
<keyword evidence="3" id="KW-0547">Nucleotide-binding</keyword>
<keyword evidence="7" id="KW-0131">Cell cycle</keyword>
<name>A0A6L5B9L5_APIGR</name>
<dbReference type="GO" id="GO:0033314">
    <property type="term" value="P:mitotic DNA replication checkpoint signaling"/>
    <property type="evidence" value="ECO:0007669"/>
    <property type="project" value="TreeGrafter"/>
</dbReference>
<dbReference type="Gene3D" id="1.10.8.60">
    <property type="match status" value="1"/>
</dbReference>
<keyword evidence="6" id="KW-0539">Nucleus</keyword>
<evidence type="ECO:0000313" key="9">
    <source>
        <dbReference type="Proteomes" id="UP000593563"/>
    </source>
</evidence>
<dbReference type="Proteomes" id="UP000593563">
    <property type="component" value="Unassembled WGS sequence"/>
</dbReference>
<dbReference type="InterPro" id="IPR004582">
    <property type="entry name" value="Checkpoint_prot_Rad17_Rad24"/>
</dbReference>
<evidence type="ECO:0000256" key="6">
    <source>
        <dbReference type="ARBA" id="ARBA00023242"/>
    </source>
</evidence>
<evidence type="ECO:0000256" key="2">
    <source>
        <dbReference type="ARBA" id="ARBA00006168"/>
    </source>
</evidence>
<dbReference type="PANTHER" id="PTHR12172:SF1">
    <property type="entry name" value="P-LOOP CONTAINING NUCLEOSIDE TRIPHOSPHATE HYDROLASES SUPERFAMILY PROTEIN"/>
    <property type="match status" value="1"/>
</dbReference>
<dbReference type="SUPFAM" id="SSF52540">
    <property type="entry name" value="P-loop containing nucleoside triphosphate hydrolases"/>
    <property type="match status" value="1"/>
</dbReference>
<comment type="similarity">
    <text evidence="2">Belongs to the rad17/RAD24 family.</text>
</comment>
<reference evidence="8" key="1">
    <citation type="submission" date="2020-01" db="EMBL/GenBank/DDBJ databases">
        <title>The Celery Genome Sequence Reveals Sequential Paleo-tetraploidization, Resistance Gene Elimination, Karyotype Evolution, and Functional Innovation in Apiales.</title>
        <authorList>
            <person name="Song X."/>
        </authorList>
    </citation>
    <scope>NUCLEOTIDE SEQUENCE</scope>
    <source>
        <tissue evidence="8">Leaf</tissue>
    </source>
</reference>
<sequence length="595" mass="67035">MVKRNHEEADENNWSSLGKKDKNITLGPIHVFEQVKDDDFFPDWGRWGFLQRTNSFNYDFKNGLSTVYERPVKSLHFNNFLSISVWQSNGSSDHCPIQVDGELLHHSPSKQDCFPNAPYTVLTDAQVSQCETLVEREVNHNMSKADSCGVDVVCGQNSTFKMIDGHDCLDQPENSLWTNKYQPKLANECCLQIYGNGECVHFLNDWLRLWHEKGSGTSKPIGNIYRAQDADYSYTSESDFEDIEEDNRLKNVLLITGPVGSGKSAAIYACAKEQGFQVIEVNASDWRNGALVKQRFGEVVESHWLQCDATADQGTKNDVIELIPLSDDEISGNTKMTPTKSVSKKSKTVSEQSGNKTLILFEDVDTDLCEDRGFISTIQQLAETVKRPMILTSNSNEPVLPNNLDILELCFSKPSPKELFCLVSMVCSAEKVTIPPCMVKRFIEFCQGDIRKTILHLQFWCQGQSYIRDRKLFDKYGLMVFDPDAGHNILPKMISSSFASQLSEIVNKEITKSLLKVEEASCLNVIDDEPNYDLGRLKFQRNSIDARKEAMLSWQCSDQDGNDLPSQLGTACDFSDASDSPVAFGRGSVWRRTDT</sequence>
<dbReference type="GO" id="GO:0003689">
    <property type="term" value="F:DNA clamp loader activity"/>
    <property type="evidence" value="ECO:0007669"/>
    <property type="project" value="TreeGrafter"/>
</dbReference>
<protein>
    <recommendedName>
        <fullName evidence="10">AAA+ ATPase domain-containing protein</fullName>
    </recommendedName>
</protein>
<keyword evidence="4" id="KW-0227">DNA damage</keyword>
<dbReference type="Gene3D" id="3.40.50.300">
    <property type="entry name" value="P-loop containing nucleotide triphosphate hydrolases"/>
    <property type="match status" value="1"/>
</dbReference>
<gene>
    <name evidence="8" type="ORF">AG4045_005590</name>
</gene>
<evidence type="ECO:0000256" key="4">
    <source>
        <dbReference type="ARBA" id="ARBA00022763"/>
    </source>
</evidence>
<keyword evidence="5" id="KW-0067">ATP-binding</keyword>
<comment type="caution">
    <text evidence="8">The sequence shown here is derived from an EMBL/GenBank/DDBJ whole genome shotgun (WGS) entry which is preliminary data.</text>
</comment>
<dbReference type="GO" id="GO:0006281">
    <property type="term" value="P:DNA repair"/>
    <property type="evidence" value="ECO:0007669"/>
    <property type="project" value="InterPro"/>
</dbReference>
<dbReference type="GO" id="GO:0005524">
    <property type="term" value="F:ATP binding"/>
    <property type="evidence" value="ECO:0007669"/>
    <property type="project" value="UniProtKB-KW"/>
</dbReference>
<keyword evidence="9" id="KW-1185">Reference proteome</keyword>
<dbReference type="InterPro" id="IPR027417">
    <property type="entry name" value="P-loop_NTPase"/>
</dbReference>
<dbReference type="Pfam" id="PF03215">
    <property type="entry name" value="Rad17"/>
    <property type="match status" value="1"/>
</dbReference>
<feature type="non-terminal residue" evidence="8">
    <location>
        <position position="595"/>
    </location>
</feature>
<evidence type="ECO:0000256" key="5">
    <source>
        <dbReference type="ARBA" id="ARBA00022840"/>
    </source>
</evidence>